<proteinExistence type="predicted"/>
<gene>
    <name evidence="1" type="ORF">CP49_12225</name>
</gene>
<dbReference type="RefSeq" id="WP_057849887.1">
    <property type="nucleotide sequence ID" value="NZ_LLXX01000050.1"/>
</dbReference>
<comment type="caution">
    <text evidence="1">The sequence shown here is derived from an EMBL/GenBank/DDBJ whole genome shotgun (WGS) entry which is preliminary data.</text>
</comment>
<reference evidence="1 2" key="1">
    <citation type="submission" date="2014-03" db="EMBL/GenBank/DDBJ databases">
        <title>Bradyrhizobium valentinum sp. nov., isolated from effective nodules of Lupinus mariae-josephae, a lupine endemic of basic-lime soils in Eastern Spain.</title>
        <authorList>
            <person name="Duran D."/>
            <person name="Rey L."/>
            <person name="Navarro A."/>
            <person name="Busquets A."/>
            <person name="Imperial J."/>
            <person name="Ruiz-Argueso T."/>
        </authorList>
    </citation>
    <scope>NUCLEOTIDE SEQUENCE [LARGE SCALE GENOMIC DNA]</scope>
    <source>
        <strain evidence="1 2">LmjM3</strain>
    </source>
</reference>
<dbReference type="EMBL" id="LLXX01000050">
    <property type="protein sequence ID" value="KRR10544.1"/>
    <property type="molecule type" value="Genomic_DNA"/>
</dbReference>
<organism evidence="1 2">
    <name type="scientific">Bradyrhizobium valentinum</name>
    <dbReference type="NCBI Taxonomy" id="1518501"/>
    <lineage>
        <taxon>Bacteria</taxon>
        <taxon>Pseudomonadati</taxon>
        <taxon>Pseudomonadota</taxon>
        <taxon>Alphaproteobacteria</taxon>
        <taxon>Hyphomicrobiales</taxon>
        <taxon>Nitrobacteraceae</taxon>
        <taxon>Bradyrhizobium</taxon>
    </lineage>
</organism>
<dbReference type="STRING" id="1518501.CQ10_29295"/>
<keyword evidence="2" id="KW-1185">Reference proteome</keyword>
<name>A0A0R3KPS8_9BRAD</name>
<protein>
    <submittedName>
        <fullName evidence="1">Uncharacterized protein</fullName>
    </submittedName>
</protein>
<sequence>MQTSDDETLRGQPMLQKWLFAHDAFHSERDAVAADLFVVLGDGVCGLATPQQHLVTGAFLDVKIAVDRSP</sequence>
<evidence type="ECO:0000313" key="2">
    <source>
        <dbReference type="Proteomes" id="UP000051913"/>
    </source>
</evidence>
<evidence type="ECO:0000313" key="1">
    <source>
        <dbReference type="EMBL" id="KRR10544.1"/>
    </source>
</evidence>
<dbReference type="AlphaFoldDB" id="A0A0R3KPS8"/>
<dbReference type="Proteomes" id="UP000051913">
    <property type="component" value="Unassembled WGS sequence"/>
</dbReference>
<accession>A0A0R3KPS8</accession>